<keyword evidence="3" id="KW-1185">Reference proteome</keyword>
<dbReference type="EMBL" id="SMKZ01000062">
    <property type="protein sequence ID" value="TDD99002.1"/>
    <property type="molecule type" value="Genomic_DNA"/>
</dbReference>
<accession>A0A4R5CN75</accession>
<organism evidence="2 3">
    <name type="scientific">Jiangella asiatica</name>
    <dbReference type="NCBI Taxonomy" id="2530372"/>
    <lineage>
        <taxon>Bacteria</taxon>
        <taxon>Bacillati</taxon>
        <taxon>Actinomycetota</taxon>
        <taxon>Actinomycetes</taxon>
        <taxon>Jiangellales</taxon>
        <taxon>Jiangellaceae</taxon>
        <taxon>Jiangella</taxon>
    </lineage>
</organism>
<dbReference type="InParanoid" id="A0A4R5CN75"/>
<feature type="signal peptide" evidence="1">
    <location>
        <begin position="1"/>
        <end position="25"/>
    </location>
</feature>
<dbReference type="GO" id="GO:0005507">
    <property type="term" value="F:copper ion binding"/>
    <property type="evidence" value="ECO:0007669"/>
    <property type="project" value="InterPro"/>
</dbReference>
<evidence type="ECO:0000256" key="1">
    <source>
        <dbReference type="SAM" id="SignalP"/>
    </source>
</evidence>
<name>A0A4R5CN75_9ACTN</name>
<dbReference type="OrthoDB" id="914406at2"/>
<dbReference type="AlphaFoldDB" id="A0A4R5CN75"/>
<evidence type="ECO:0000313" key="2">
    <source>
        <dbReference type="EMBL" id="TDD99002.1"/>
    </source>
</evidence>
<sequence length="276" mass="28381">MGDLPMPVLATLVAAVLGAACGGAAGGDPTPSDAPASATVQAKRPDRAAYLLPDLHSLPAEDIQITLTDAGTRDLRFSATIANTGVGPLIVAPDDHAVCPAGQRHAAQRVVADVDGDGRFDPAVDRSVKPAPGGCMVDHPTHLHWHFDASASYVLTRPGDDVPIVTSDKVSFCLRDSHPLEGPARDGAFGDCDRESIQGISVGFGDLYRFDLDGQALPLPRDLADGVYCLTLSADPDRLLRELDDGDNASTVGVQVIGSTAAPAAAPACEGAAPPP</sequence>
<gene>
    <name evidence="2" type="ORF">E1269_28000</name>
</gene>
<proteinExistence type="predicted"/>
<dbReference type="Pfam" id="PF01186">
    <property type="entry name" value="Lysyl_oxidase"/>
    <property type="match status" value="1"/>
</dbReference>
<dbReference type="InterPro" id="IPR001695">
    <property type="entry name" value="Lysyl_oxidase"/>
</dbReference>
<comment type="caution">
    <text evidence="2">The sequence shown here is derived from an EMBL/GenBank/DDBJ whole genome shotgun (WGS) entry which is preliminary data.</text>
</comment>
<feature type="chain" id="PRO_5038732001" description="Lysyl oxidase" evidence="1">
    <location>
        <begin position="26"/>
        <end position="276"/>
    </location>
</feature>
<dbReference type="RefSeq" id="WP_131900831.1">
    <property type="nucleotide sequence ID" value="NZ_SMKZ01000062.1"/>
</dbReference>
<reference evidence="2 3" key="1">
    <citation type="submission" date="2019-03" db="EMBL/GenBank/DDBJ databases">
        <title>Draft genome sequences of novel Actinobacteria.</title>
        <authorList>
            <person name="Sahin N."/>
            <person name="Ay H."/>
            <person name="Saygin H."/>
        </authorList>
    </citation>
    <scope>NUCLEOTIDE SEQUENCE [LARGE SCALE GENOMIC DNA]</scope>
    <source>
        <strain evidence="2 3">5K138</strain>
    </source>
</reference>
<evidence type="ECO:0008006" key="4">
    <source>
        <dbReference type="Google" id="ProtNLM"/>
    </source>
</evidence>
<evidence type="ECO:0000313" key="3">
    <source>
        <dbReference type="Proteomes" id="UP000294739"/>
    </source>
</evidence>
<dbReference type="GO" id="GO:0016641">
    <property type="term" value="F:oxidoreductase activity, acting on the CH-NH2 group of donors, oxygen as acceptor"/>
    <property type="evidence" value="ECO:0007669"/>
    <property type="project" value="InterPro"/>
</dbReference>
<dbReference type="Proteomes" id="UP000294739">
    <property type="component" value="Unassembled WGS sequence"/>
</dbReference>
<keyword evidence="1" id="KW-0732">Signal</keyword>
<protein>
    <recommendedName>
        <fullName evidence="4">Lysyl oxidase</fullName>
    </recommendedName>
</protein>